<gene>
    <name evidence="2" type="ORF">CR205_10660</name>
</gene>
<dbReference type="AlphaFoldDB" id="A0A2W0HCT2"/>
<feature type="transmembrane region" description="Helical" evidence="1">
    <location>
        <begin position="61"/>
        <end position="82"/>
    </location>
</feature>
<name>A0A2W0HCT2_9BACI</name>
<protein>
    <recommendedName>
        <fullName evidence="4">DUF3953 domain-containing protein</fullName>
    </recommendedName>
</protein>
<sequence length="83" mass="9576">MNKQRWIWLIAVLVSLSIGIFIFNTGESPFQLASLPYHLLIIAGLFGVWAAFEWRRGHKKLSYLFIALAVYAFTTFCFTTIVF</sequence>
<keyword evidence="1" id="KW-1133">Transmembrane helix</keyword>
<dbReference type="OrthoDB" id="2884530at2"/>
<dbReference type="RefSeq" id="WP_110519362.1">
    <property type="nucleotide sequence ID" value="NZ_PDOF01000001.1"/>
</dbReference>
<organism evidence="2 3">
    <name type="scientific">Alteribacter lacisalsi</name>
    <dbReference type="NCBI Taxonomy" id="2045244"/>
    <lineage>
        <taxon>Bacteria</taxon>
        <taxon>Bacillati</taxon>
        <taxon>Bacillota</taxon>
        <taxon>Bacilli</taxon>
        <taxon>Bacillales</taxon>
        <taxon>Bacillaceae</taxon>
        <taxon>Alteribacter</taxon>
    </lineage>
</organism>
<feature type="transmembrane region" description="Helical" evidence="1">
    <location>
        <begin position="7"/>
        <end position="23"/>
    </location>
</feature>
<evidence type="ECO:0000256" key="1">
    <source>
        <dbReference type="SAM" id="Phobius"/>
    </source>
</evidence>
<keyword evidence="1" id="KW-0812">Transmembrane</keyword>
<keyword evidence="1" id="KW-0472">Membrane</keyword>
<feature type="transmembrane region" description="Helical" evidence="1">
    <location>
        <begin position="35"/>
        <end position="54"/>
    </location>
</feature>
<evidence type="ECO:0000313" key="2">
    <source>
        <dbReference type="EMBL" id="PYZ98997.1"/>
    </source>
</evidence>
<keyword evidence="3" id="KW-1185">Reference proteome</keyword>
<dbReference type="EMBL" id="PDOF01000001">
    <property type="protein sequence ID" value="PYZ98997.1"/>
    <property type="molecule type" value="Genomic_DNA"/>
</dbReference>
<accession>A0A2W0HCT2</accession>
<proteinExistence type="predicted"/>
<dbReference type="Proteomes" id="UP000248066">
    <property type="component" value="Unassembled WGS sequence"/>
</dbReference>
<comment type="caution">
    <text evidence="2">The sequence shown here is derived from an EMBL/GenBank/DDBJ whole genome shotgun (WGS) entry which is preliminary data.</text>
</comment>
<reference evidence="2 3" key="1">
    <citation type="submission" date="2017-10" db="EMBL/GenBank/DDBJ databases">
        <title>Bacillus sp. nov., a halophilic bacterium isolated from a Yangshapao Lake.</title>
        <authorList>
            <person name="Wang H."/>
        </authorList>
    </citation>
    <scope>NUCLEOTIDE SEQUENCE [LARGE SCALE GENOMIC DNA]</scope>
    <source>
        <strain evidence="2 3">YSP-3</strain>
    </source>
</reference>
<evidence type="ECO:0008006" key="4">
    <source>
        <dbReference type="Google" id="ProtNLM"/>
    </source>
</evidence>
<evidence type="ECO:0000313" key="3">
    <source>
        <dbReference type="Proteomes" id="UP000248066"/>
    </source>
</evidence>